<proteinExistence type="predicted"/>
<organism evidence="1 2">
    <name type="scientific">Auriscalpium vulgare</name>
    <dbReference type="NCBI Taxonomy" id="40419"/>
    <lineage>
        <taxon>Eukaryota</taxon>
        <taxon>Fungi</taxon>
        <taxon>Dikarya</taxon>
        <taxon>Basidiomycota</taxon>
        <taxon>Agaricomycotina</taxon>
        <taxon>Agaricomycetes</taxon>
        <taxon>Russulales</taxon>
        <taxon>Auriscalpiaceae</taxon>
        <taxon>Auriscalpium</taxon>
    </lineage>
</organism>
<keyword evidence="2" id="KW-1185">Reference proteome</keyword>
<evidence type="ECO:0000313" key="1">
    <source>
        <dbReference type="EMBL" id="KAI0050352.1"/>
    </source>
</evidence>
<reference evidence="1" key="2">
    <citation type="journal article" date="2022" name="New Phytol.">
        <title>Evolutionary transition to the ectomycorrhizal habit in the genomes of a hyperdiverse lineage of mushroom-forming fungi.</title>
        <authorList>
            <person name="Looney B."/>
            <person name="Miyauchi S."/>
            <person name="Morin E."/>
            <person name="Drula E."/>
            <person name="Courty P.E."/>
            <person name="Kohler A."/>
            <person name="Kuo A."/>
            <person name="LaButti K."/>
            <person name="Pangilinan J."/>
            <person name="Lipzen A."/>
            <person name="Riley R."/>
            <person name="Andreopoulos W."/>
            <person name="He G."/>
            <person name="Johnson J."/>
            <person name="Nolan M."/>
            <person name="Tritt A."/>
            <person name="Barry K.W."/>
            <person name="Grigoriev I.V."/>
            <person name="Nagy L.G."/>
            <person name="Hibbett D."/>
            <person name="Henrissat B."/>
            <person name="Matheny P.B."/>
            <person name="Labbe J."/>
            <person name="Martin F.M."/>
        </authorList>
    </citation>
    <scope>NUCLEOTIDE SEQUENCE</scope>
    <source>
        <strain evidence="1">FP105234-sp</strain>
    </source>
</reference>
<evidence type="ECO:0000313" key="2">
    <source>
        <dbReference type="Proteomes" id="UP000814033"/>
    </source>
</evidence>
<reference evidence="1" key="1">
    <citation type="submission" date="2021-02" db="EMBL/GenBank/DDBJ databases">
        <authorList>
            <consortium name="DOE Joint Genome Institute"/>
            <person name="Ahrendt S."/>
            <person name="Looney B.P."/>
            <person name="Miyauchi S."/>
            <person name="Morin E."/>
            <person name="Drula E."/>
            <person name="Courty P.E."/>
            <person name="Chicoki N."/>
            <person name="Fauchery L."/>
            <person name="Kohler A."/>
            <person name="Kuo A."/>
            <person name="Labutti K."/>
            <person name="Pangilinan J."/>
            <person name="Lipzen A."/>
            <person name="Riley R."/>
            <person name="Andreopoulos W."/>
            <person name="He G."/>
            <person name="Johnson J."/>
            <person name="Barry K.W."/>
            <person name="Grigoriev I.V."/>
            <person name="Nagy L."/>
            <person name="Hibbett D."/>
            <person name="Henrissat B."/>
            <person name="Matheny P.B."/>
            <person name="Labbe J."/>
            <person name="Martin F."/>
        </authorList>
    </citation>
    <scope>NUCLEOTIDE SEQUENCE</scope>
    <source>
        <strain evidence="1">FP105234-sp</strain>
    </source>
</reference>
<dbReference type="Proteomes" id="UP000814033">
    <property type="component" value="Unassembled WGS sequence"/>
</dbReference>
<gene>
    <name evidence="1" type="ORF">FA95DRAFT_1570589</name>
</gene>
<name>A0ACB8S2M7_9AGAM</name>
<sequence length="596" mass="66307">MPYSDDSDDVAERADAFWTTSGNERLTLGLFQSSSTNDETTRTPQVIVDAEAGGTPLASPALISKLPSEILAHIFECLALVKKPHRDEFDWLTSERQSELGWIESATHVCRSWRAAALGHPALWRSISFELGMPWAREMLARARSAPLVIVQLHADAKLQTETDAMLLAHCAQIRELRTTRHAEGWRFVQPILASPVPALEVFEVIVDGESPPMVTDLFGGRADRLEKIAIRNCAFAWTCFPRSPLTQVVLQLSSNATRRGEPAPHQCPDLFLDFLAANPALEVLSLEHCLPTSDSYRDGSVVSLPRLRRISLSGRAVDVTAALGHIHLPSSTKLRLYCVSVTATSDECVVALSLAAAHLRSSGESIRMLKIQTEYWGTSTVSVDAQRENVSIKGMGRDALDFSVAMSWSPLGRAKYIPQSALRAIADALPLKYLQTLHLGVDCPEWTLPGPLTEVFGQSGAVQRLVVKGMPRLIKALAHPPQPDATTTSEANRGKHGHPHSIVLFPMLEHLHLTDIDFIPRARSGEVTNWLKKTLRWRRQQKMGLKTLFIEDCCVRQNQVKDLKQFVDDVHWDGITYSEEDDEEDFDEDYDSDDY</sequence>
<accession>A0ACB8S2M7</accession>
<dbReference type="EMBL" id="MU275862">
    <property type="protein sequence ID" value="KAI0050352.1"/>
    <property type="molecule type" value="Genomic_DNA"/>
</dbReference>
<protein>
    <submittedName>
        <fullName evidence="1">Uncharacterized protein</fullName>
    </submittedName>
</protein>
<comment type="caution">
    <text evidence="1">The sequence shown here is derived from an EMBL/GenBank/DDBJ whole genome shotgun (WGS) entry which is preliminary data.</text>
</comment>